<keyword evidence="6 8" id="KW-0687">Ribonucleoprotein</keyword>
<feature type="compositionally biased region" description="Low complexity" evidence="9">
    <location>
        <begin position="13"/>
        <end position="23"/>
    </location>
</feature>
<dbReference type="RefSeq" id="WP_102714128.1">
    <property type="nucleotide sequence ID" value="NZ_CABMLK010000001.1"/>
</dbReference>
<keyword evidence="3 8" id="KW-0699">rRNA-binding</keyword>
<comment type="function">
    <text evidence="1 8">Binds directly to 16S ribosomal RNA.</text>
</comment>
<accession>A0A2N8HCH4</accession>
<dbReference type="HAMAP" id="MF_00500">
    <property type="entry name" value="Ribosomal_bS20"/>
    <property type="match status" value="1"/>
</dbReference>
<dbReference type="Gene3D" id="1.20.58.110">
    <property type="entry name" value="Ribosomal protein S20"/>
    <property type="match status" value="1"/>
</dbReference>
<organism evidence="10 11">
    <name type="scientific">Akkermansia muciniphila</name>
    <dbReference type="NCBI Taxonomy" id="239935"/>
    <lineage>
        <taxon>Bacteria</taxon>
        <taxon>Pseudomonadati</taxon>
        <taxon>Verrucomicrobiota</taxon>
        <taxon>Verrucomicrobiia</taxon>
        <taxon>Verrucomicrobiales</taxon>
        <taxon>Akkermansiaceae</taxon>
        <taxon>Akkermansia</taxon>
    </lineage>
</organism>
<evidence type="ECO:0000256" key="5">
    <source>
        <dbReference type="ARBA" id="ARBA00022980"/>
    </source>
</evidence>
<dbReference type="EMBL" id="PJKA01000012">
    <property type="protein sequence ID" value="PNC17586.1"/>
    <property type="molecule type" value="Genomic_DNA"/>
</dbReference>
<evidence type="ECO:0000256" key="4">
    <source>
        <dbReference type="ARBA" id="ARBA00022884"/>
    </source>
</evidence>
<sequence length="87" mass="9226">MANTKSALKRIRQTATRTARNRAVSSKLKTLRKKIATAVETSDKEAATAAYNTFSSAVDKAAKVGTIPANRASNYKSKAAKAIAKIA</sequence>
<dbReference type="GO" id="GO:0005829">
    <property type="term" value="C:cytosol"/>
    <property type="evidence" value="ECO:0007669"/>
    <property type="project" value="TreeGrafter"/>
</dbReference>
<dbReference type="InterPro" id="IPR002583">
    <property type="entry name" value="Ribosomal_bS20"/>
</dbReference>
<dbReference type="InterPro" id="IPR036510">
    <property type="entry name" value="Ribosomal_bS20_sf"/>
</dbReference>
<keyword evidence="5 8" id="KW-0689">Ribosomal protein</keyword>
<comment type="similarity">
    <text evidence="2 8">Belongs to the bacterial ribosomal protein bS20 family.</text>
</comment>
<dbReference type="Proteomes" id="UP000236000">
    <property type="component" value="Unassembled WGS sequence"/>
</dbReference>
<evidence type="ECO:0000256" key="7">
    <source>
        <dbReference type="ARBA" id="ARBA00035136"/>
    </source>
</evidence>
<name>A0A2N8HCH4_9BACT</name>
<dbReference type="GO" id="GO:0070181">
    <property type="term" value="F:small ribosomal subunit rRNA binding"/>
    <property type="evidence" value="ECO:0007669"/>
    <property type="project" value="TreeGrafter"/>
</dbReference>
<evidence type="ECO:0000256" key="3">
    <source>
        <dbReference type="ARBA" id="ARBA00022730"/>
    </source>
</evidence>
<proteinExistence type="inferred from homology"/>
<evidence type="ECO:0000256" key="6">
    <source>
        <dbReference type="ARBA" id="ARBA00023274"/>
    </source>
</evidence>
<protein>
    <recommendedName>
        <fullName evidence="7 8">Small ribosomal subunit protein bS20</fullName>
    </recommendedName>
</protein>
<evidence type="ECO:0000256" key="2">
    <source>
        <dbReference type="ARBA" id="ARBA00007634"/>
    </source>
</evidence>
<comment type="caution">
    <text evidence="10">The sequence shown here is derived from an EMBL/GenBank/DDBJ whole genome shotgun (WGS) entry which is preliminary data.</text>
</comment>
<dbReference type="NCBIfam" id="TIGR00029">
    <property type="entry name" value="S20"/>
    <property type="match status" value="1"/>
</dbReference>
<feature type="region of interest" description="Disordered" evidence="9">
    <location>
        <begin position="1"/>
        <end position="26"/>
    </location>
</feature>
<reference evidence="10 11" key="1">
    <citation type="journal article" date="2017" name="BMC Genomics">
        <title>Genome sequencing of 39 Akkermansia muciniphila isolates reveals its population structure, genomic and functional diverisity, and global distribution in mammalian gut microbiotas.</title>
        <authorList>
            <person name="Guo X."/>
            <person name="Li S."/>
            <person name="Zhang J."/>
            <person name="Wu F."/>
            <person name="Li X."/>
            <person name="Wu D."/>
            <person name="Zhang M."/>
            <person name="Ou Z."/>
            <person name="Jie Z."/>
            <person name="Yan Q."/>
            <person name="Li P."/>
            <person name="Yi J."/>
            <person name="Peng Y."/>
        </authorList>
    </citation>
    <scope>NUCLEOTIDE SEQUENCE [LARGE SCALE GENOMIC DNA]</scope>
    <source>
        <strain evidence="10 11">GP24</strain>
    </source>
</reference>
<dbReference type="OrthoDB" id="199637at2"/>
<evidence type="ECO:0000256" key="9">
    <source>
        <dbReference type="SAM" id="MobiDB-lite"/>
    </source>
</evidence>
<dbReference type="Pfam" id="PF01649">
    <property type="entry name" value="Ribosomal_S20p"/>
    <property type="match status" value="1"/>
</dbReference>
<dbReference type="AlphaFoldDB" id="A0A2N8HCH4"/>
<evidence type="ECO:0000313" key="11">
    <source>
        <dbReference type="Proteomes" id="UP000236000"/>
    </source>
</evidence>
<keyword evidence="4 8" id="KW-0694">RNA-binding</keyword>
<evidence type="ECO:0000256" key="8">
    <source>
        <dbReference type="HAMAP-Rule" id="MF_00500"/>
    </source>
</evidence>
<dbReference type="SUPFAM" id="SSF46992">
    <property type="entry name" value="Ribosomal protein S20"/>
    <property type="match status" value="1"/>
</dbReference>
<gene>
    <name evidence="8 10" type="primary">rpsT</name>
    <name evidence="10" type="ORF">CXU22_07485</name>
</gene>
<evidence type="ECO:0000313" key="10">
    <source>
        <dbReference type="EMBL" id="PNC17586.1"/>
    </source>
</evidence>
<dbReference type="GO" id="GO:0015935">
    <property type="term" value="C:small ribosomal subunit"/>
    <property type="evidence" value="ECO:0007669"/>
    <property type="project" value="TreeGrafter"/>
</dbReference>
<dbReference type="PANTHER" id="PTHR33398:SF1">
    <property type="entry name" value="SMALL RIBOSOMAL SUBUNIT PROTEIN BS20C"/>
    <property type="match status" value="1"/>
</dbReference>
<dbReference type="PANTHER" id="PTHR33398">
    <property type="entry name" value="30S RIBOSOMAL PROTEIN S20"/>
    <property type="match status" value="1"/>
</dbReference>
<dbReference type="GO" id="GO:0003735">
    <property type="term" value="F:structural constituent of ribosome"/>
    <property type="evidence" value="ECO:0007669"/>
    <property type="project" value="InterPro"/>
</dbReference>
<dbReference type="GO" id="GO:0006412">
    <property type="term" value="P:translation"/>
    <property type="evidence" value="ECO:0007669"/>
    <property type="project" value="UniProtKB-UniRule"/>
</dbReference>
<evidence type="ECO:0000256" key="1">
    <source>
        <dbReference type="ARBA" id="ARBA00003134"/>
    </source>
</evidence>